<feature type="compositionally biased region" description="Polar residues" evidence="3">
    <location>
        <begin position="819"/>
        <end position="830"/>
    </location>
</feature>
<evidence type="ECO:0000256" key="4">
    <source>
        <dbReference type="SAM" id="SignalP"/>
    </source>
</evidence>
<dbReference type="PROSITE" id="PS51450">
    <property type="entry name" value="LRR"/>
    <property type="match status" value="1"/>
</dbReference>
<evidence type="ECO:0000313" key="5">
    <source>
        <dbReference type="EMBL" id="KAG8507884.1"/>
    </source>
</evidence>
<dbReference type="GO" id="GO:0005886">
    <property type="term" value="C:plasma membrane"/>
    <property type="evidence" value="ECO:0007669"/>
    <property type="project" value="TreeGrafter"/>
</dbReference>
<protein>
    <submittedName>
        <fullName evidence="5">Leucine-rich repeat-containing protein 53</fullName>
    </submittedName>
</protein>
<dbReference type="InterPro" id="IPR001611">
    <property type="entry name" value="Leu-rich_rpt"/>
</dbReference>
<dbReference type="AlphaFoldDB" id="A0A8J5ZQA1"/>
<feature type="region of interest" description="Disordered" evidence="3">
    <location>
        <begin position="774"/>
        <end position="846"/>
    </location>
</feature>
<evidence type="ECO:0000256" key="1">
    <source>
        <dbReference type="ARBA" id="ARBA00022614"/>
    </source>
</evidence>
<keyword evidence="6" id="KW-1185">Reference proteome</keyword>
<dbReference type="SMART" id="SM00369">
    <property type="entry name" value="LRR_TYP"/>
    <property type="match status" value="6"/>
</dbReference>
<sequence length="1181" mass="132720">GWLIFSAFTLRLVAACPASCVVCTEDVTFCHQLTYIVAAPVTTRVLIITDGYLSSVESRNLSLLFNLALLSLGRNDIEDVQEDALYGLSKLRTLLLEHNQISSSSLTDHTFSKLRKLRVLVLSNNALHTLRGSWFQNTRGLTRLQLDGNQITNLTDSSFGGTHLHSLRHLDLSNNFISYIGKDAFRPLPQLQEVDLSRNRLVHMPDVFTPLKQLSLLSLDKNQWSCTCDLHPLAQFLRNYIKSSAHTLRNAKDLNCQPSTTAVAPAKSVLRLSESNCDSKAPNLTLGLKDRSALLPGQDVALLTVLGFAGAVGLTCLGLAVFNRKLQQGKANEHTSENLCCRTFDESLCAHEARNYHTQGYCNCHLTQENEIKVMSIVGSKKEMPLSQENTHQAAPAFESTALDRSFRNLKGKDHKTDSTSFCLGGKLLQSGCSEPPGNKVAFNEAGLFTRLCPESVEKLRNHESGEGQPQALPQQVTTIDISSDIFSRRYATSASALARESFEKHLANESWQPPIEKEDNGLQPHRQRHFSISSSSKPCELKEHCAERILQKHRSKYDDPCVLVKQSKPRYFQPNNSLICKYVPCDQFQDYVRQKKPNHREHSKPENEQIQINNAIEKFLMRKANNMELSGLPTKIKRTYTLKRVSFHDPDSVEKNRLVMSPKTSTYRKRQKSQSKHLTNLDLKKCNSPQERYKGGKWFGYPHILKKKRTNQSDLKGKIKGQKLNIKLNLHPLKRARVHPENSLPELSKKHKQVLLLPNTLSTASKKEARINFESSADFPQHPESSKYVRLTSKRQHDPKQTRQFKKAPKKTPLLSANDLSVASQSSVKGNGHPAGHIPDRNPPTLPEPVPITAVYRHSHSQFSTEQMVGATDLSLQVPSYVPCSQKNTRSEVFPSYYSQGATDEGATKPTEPDQFSLSLENQIQLLGVHKSGTYKEYTSGQNQTLQNVEQESSQDQLVNKEKILMGTPKIPHQIVEACIMDEESDAGKILPKTEIYDFSLIPQPQPRDNLMLMKTNPTPFQNRMELSKDISTFHTQAIWHLTNSGEKGIDSTNALPRDDGTEALEIKIVGKEEENMPDKNKAHSSMLIQTTESTLKDITKENQKTWENGKSEKDAFYDSSSVDTTIATKDLSTPSSHEITNRQPCVEIDLQINSDVRDLRDIQNVQPDKDDNAHKEGAV</sequence>
<feature type="signal peptide" evidence="4">
    <location>
        <begin position="1"/>
        <end position="15"/>
    </location>
</feature>
<proteinExistence type="predicted"/>
<dbReference type="Gene3D" id="3.80.10.10">
    <property type="entry name" value="Ribonuclease Inhibitor"/>
    <property type="match status" value="2"/>
</dbReference>
<keyword evidence="4" id="KW-0732">Signal</keyword>
<feature type="non-terminal residue" evidence="5">
    <location>
        <position position="1181"/>
    </location>
</feature>
<keyword evidence="1" id="KW-0433">Leucine-rich repeat</keyword>
<evidence type="ECO:0000256" key="2">
    <source>
        <dbReference type="ARBA" id="ARBA00022737"/>
    </source>
</evidence>
<dbReference type="PANTHER" id="PTHR24369:SF161">
    <property type="entry name" value="LEUCINE-RICH REPEAT-CONTAINING PROTEIN 53"/>
    <property type="match status" value="1"/>
</dbReference>
<evidence type="ECO:0000256" key="3">
    <source>
        <dbReference type="SAM" id="MobiDB-lite"/>
    </source>
</evidence>
<dbReference type="SUPFAM" id="SSF52058">
    <property type="entry name" value="L domain-like"/>
    <property type="match status" value="1"/>
</dbReference>
<feature type="non-terminal residue" evidence="5">
    <location>
        <position position="1"/>
    </location>
</feature>
<dbReference type="InterPro" id="IPR050541">
    <property type="entry name" value="LRR_TM_domain-containing"/>
</dbReference>
<gene>
    <name evidence="5" type="ORF">J0S82_007483</name>
</gene>
<dbReference type="Pfam" id="PF13855">
    <property type="entry name" value="LRR_8"/>
    <property type="match status" value="2"/>
</dbReference>
<dbReference type="PANTHER" id="PTHR24369">
    <property type="entry name" value="ANTIGEN BSP, PUTATIVE-RELATED"/>
    <property type="match status" value="1"/>
</dbReference>
<dbReference type="OrthoDB" id="676979at2759"/>
<name>A0A8J5ZQA1_GALPY</name>
<accession>A0A8J5ZQA1</accession>
<reference evidence="5" key="1">
    <citation type="journal article" date="2021" name="Evol. Appl.">
        <title>The genome of the Pyrenean desman and the effects of bottlenecks and inbreeding on the genomic landscape of an endangered species.</title>
        <authorList>
            <person name="Escoda L."/>
            <person name="Castresana J."/>
        </authorList>
    </citation>
    <scope>NUCLEOTIDE SEQUENCE</scope>
    <source>
        <strain evidence="5">IBE-C5619</strain>
    </source>
</reference>
<evidence type="ECO:0000313" key="6">
    <source>
        <dbReference type="Proteomes" id="UP000700334"/>
    </source>
</evidence>
<feature type="chain" id="PRO_5035186179" evidence="4">
    <location>
        <begin position="16"/>
        <end position="1181"/>
    </location>
</feature>
<dbReference type="InterPro" id="IPR003591">
    <property type="entry name" value="Leu-rich_rpt_typical-subtyp"/>
</dbReference>
<dbReference type="Proteomes" id="UP000700334">
    <property type="component" value="Unassembled WGS sequence"/>
</dbReference>
<dbReference type="InterPro" id="IPR032675">
    <property type="entry name" value="LRR_dom_sf"/>
</dbReference>
<comment type="caution">
    <text evidence="5">The sequence shown here is derived from an EMBL/GenBank/DDBJ whole genome shotgun (WGS) entry which is preliminary data.</text>
</comment>
<organism evidence="5 6">
    <name type="scientific">Galemys pyrenaicus</name>
    <name type="common">Iberian desman</name>
    <name type="synonym">Pyrenean desman</name>
    <dbReference type="NCBI Taxonomy" id="202257"/>
    <lineage>
        <taxon>Eukaryota</taxon>
        <taxon>Metazoa</taxon>
        <taxon>Chordata</taxon>
        <taxon>Craniata</taxon>
        <taxon>Vertebrata</taxon>
        <taxon>Euteleostomi</taxon>
        <taxon>Mammalia</taxon>
        <taxon>Eutheria</taxon>
        <taxon>Laurasiatheria</taxon>
        <taxon>Eulipotyphla</taxon>
        <taxon>Talpidae</taxon>
        <taxon>Galemys</taxon>
    </lineage>
</organism>
<dbReference type="EMBL" id="JAGFMF010012074">
    <property type="protein sequence ID" value="KAG8507884.1"/>
    <property type="molecule type" value="Genomic_DNA"/>
</dbReference>
<keyword evidence="2" id="KW-0677">Repeat</keyword>